<dbReference type="STRING" id="763034.HMPREF9446_02498"/>
<feature type="chain" id="PRO_5003304872" evidence="1">
    <location>
        <begin position="21"/>
        <end position="128"/>
    </location>
</feature>
<sequence length="128" mass="13894">MKNLSYLVLFFLSVIMFGCAETEQPYVGYIVVERVVVDAAANSTATVTADTDISSPILLEVDEDGAEWCTVSANGKEITVTATTANTGETSRTATVYVKCGYRETEFTVLQKYEGQTTVACFKAYGEI</sequence>
<evidence type="ECO:0000256" key="1">
    <source>
        <dbReference type="SAM" id="SignalP"/>
    </source>
</evidence>
<dbReference type="Proteomes" id="UP000003416">
    <property type="component" value="Unassembled WGS sequence"/>
</dbReference>
<proteinExistence type="predicted"/>
<feature type="signal peptide" evidence="1">
    <location>
        <begin position="1"/>
        <end position="20"/>
    </location>
</feature>
<accession>F3PUM5</accession>
<dbReference type="Pfam" id="PF13004">
    <property type="entry name" value="BACON"/>
    <property type="match status" value="1"/>
</dbReference>
<evidence type="ECO:0000259" key="2">
    <source>
        <dbReference type="Pfam" id="PF13004"/>
    </source>
</evidence>
<protein>
    <submittedName>
        <fullName evidence="3">Conserved domain protein</fullName>
    </submittedName>
</protein>
<dbReference type="eggNOG" id="ENOG50301R7">
    <property type="taxonomic scope" value="Bacteria"/>
</dbReference>
<dbReference type="AlphaFoldDB" id="F3PUM5"/>
<dbReference type="GeneID" id="86050010"/>
<dbReference type="EMBL" id="AFBN01000047">
    <property type="protein sequence ID" value="EGF56096.1"/>
    <property type="molecule type" value="Genomic_DNA"/>
</dbReference>
<gene>
    <name evidence="3" type="ORF">HMPREF9446_02498</name>
</gene>
<feature type="domain" description="BACON" evidence="2">
    <location>
        <begin position="61"/>
        <end position="112"/>
    </location>
</feature>
<dbReference type="HOGENOM" id="CLU_1955181_0_0_10"/>
<evidence type="ECO:0000313" key="4">
    <source>
        <dbReference type="Proteomes" id="UP000003416"/>
    </source>
</evidence>
<dbReference type="InterPro" id="IPR024361">
    <property type="entry name" value="BACON"/>
</dbReference>
<dbReference type="Gene3D" id="2.60.40.10">
    <property type="entry name" value="Immunoglobulins"/>
    <property type="match status" value="1"/>
</dbReference>
<name>F3PUM5_9BACE</name>
<comment type="caution">
    <text evidence="3">The sequence shown here is derived from an EMBL/GenBank/DDBJ whole genome shotgun (WGS) entry which is preliminary data.</text>
</comment>
<keyword evidence="4" id="KW-1185">Reference proteome</keyword>
<reference evidence="3 4" key="1">
    <citation type="submission" date="2011-02" db="EMBL/GenBank/DDBJ databases">
        <authorList>
            <person name="Weinstock G."/>
            <person name="Sodergren E."/>
            <person name="Clifton S."/>
            <person name="Fulton L."/>
            <person name="Fulton B."/>
            <person name="Courtney L."/>
            <person name="Fronick C."/>
            <person name="Harrison M."/>
            <person name="Strong C."/>
            <person name="Farmer C."/>
            <person name="Delahaunty K."/>
            <person name="Markovic C."/>
            <person name="Hall O."/>
            <person name="Minx P."/>
            <person name="Tomlinson C."/>
            <person name="Mitreva M."/>
            <person name="Hou S."/>
            <person name="Chen J."/>
            <person name="Wollam A."/>
            <person name="Pepin K.H."/>
            <person name="Johnson M."/>
            <person name="Bhonagiri V."/>
            <person name="Zhang X."/>
            <person name="Suruliraj S."/>
            <person name="Warren W."/>
            <person name="Chinwalla A."/>
            <person name="Mardis E.R."/>
            <person name="Wilson R.K."/>
        </authorList>
    </citation>
    <scope>NUCLEOTIDE SEQUENCE [LARGE SCALE GENOMIC DNA]</scope>
    <source>
        <strain evidence="3 4">YIT 12057</strain>
    </source>
</reference>
<evidence type="ECO:0000313" key="3">
    <source>
        <dbReference type="EMBL" id="EGF56096.1"/>
    </source>
</evidence>
<keyword evidence="1" id="KW-0732">Signal</keyword>
<dbReference type="InterPro" id="IPR013783">
    <property type="entry name" value="Ig-like_fold"/>
</dbReference>
<dbReference type="RefSeq" id="WP_009125753.1">
    <property type="nucleotide sequence ID" value="NZ_GL882644.1"/>
</dbReference>
<dbReference type="PROSITE" id="PS51257">
    <property type="entry name" value="PROKAR_LIPOPROTEIN"/>
    <property type="match status" value="1"/>
</dbReference>
<organism evidence="3 4">
    <name type="scientific">Bacteroides fluxus YIT 12057</name>
    <dbReference type="NCBI Taxonomy" id="763034"/>
    <lineage>
        <taxon>Bacteria</taxon>
        <taxon>Pseudomonadati</taxon>
        <taxon>Bacteroidota</taxon>
        <taxon>Bacteroidia</taxon>
        <taxon>Bacteroidales</taxon>
        <taxon>Bacteroidaceae</taxon>
        <taxon>Bacteroides</taxon>
    </lineage>
</organism>